<organism evidence="2 3">
    <name type="scientific">Durusdinium trenchii</name>
    <dbReference type="NCBI Taxonomy" id="1381693"/>
    <lineage>
        <taxon>Eukaryota</taxon>
        <taxon>Sar</taxon>
        <taxon>Alveolata</taxon>
        <taxon>Dinophyceae</taxon>
        <taxon>Suessiales</taxon>
        <taxon>Symbiodiniaceae</taxon>
        <taxon>Durusdinium</taxon>
    </lineage>
</organism>
<feature type="non-terminal residue" evidence="2">
    <location>
        <position position="1"/>
    </location>
</feature>
<evidence type="ECO:0000313" key="3">
    <source>
        <dbReference type="Proteomes" id="UP001642464"/>
    </source>
</evidence>
<gene>
    <name evidence="2" type="ORF">SCF082_LOCUS52856</name>
</gene>
<feature type="region of interest" description="Disordered" evidence="1">
    <location>
        <begin position="12"/>
        <end position="39"/>
    </location>
</feature>
<comment type="caution">
    <text evidence="2">The sequence shown here is derived from an EMBL/GenBank/DDBJ whole genome shotgun (WGS) entry which is preliminary data.</text>
</comment>
<dbReference type="EMBL" id="CAXAMM010044295">
    <property type="protein sequence ID" value="CAK9114089.1"/>
    <property type="molecule type" value="Genomic_DNA"/>
</dbReference>
<name>A0ABP0SP48_9DINO</name>
<evidence type="ECO:0000256" key="1">
    <source>
        <dbReference type="SAM" id="MobiDB-lite"/>
    </source>
</evidence>
<reference evidence="2 3" key="1">
    <citation type="submission" date="2024-02" db="EMBL/GenBank/DDBJ databases">
        <authorList>
            <person name="Chen Y."/>
            <person name="Shah S."/>
            <person name="Dougan E. K."/>
            <person name="Thang M."/>
            <person name="Chan C."/>
        </authorList>
    </citation>
    <scope>NUCLEOTIDE SEQUENCE [LARGE SCALE GENOMIC DNA]</scope>
</reference>
<proteinExistence type="predicted"/>
<accession>A0ABP0SP48</accession>
<protein>
    <submittedName>
        <fullName evidence="2">Uncharacterized protein</fullName>
    </submittedName>
</protein>
<evidence type="ECO:0000313" key="2">
    <source>
        <dbReference type="EMBL" id="CAK9114089.1"/>
    </source>
</evidence>
<keyword evidence="3" id="KW-1185">Reference proteome</keyword>
<sequence length="108" mass="12330">LPTLLVLVKGYGTKKGHSHEAPKAKAAPYKRPASKPDTPMSLEEKMELFAKSKQQNVTQFLDQETGTMVQSLLETMKANLHFAREYTRTQNIMNRHGSDARRPDWFDI</sequence>
<dbReference type="Proteomes" id="UP001642464">
    <property type="component" value="Unassembled WGS sequence"/>
</dbReference>